<evidence type="ECO:0008006" key="3">
    <source>
        <dbReference type="Google" id="ProtNLM"/>
    </source>
</evidence>
<dbReference type="InterPro" id="IPR021372">
    <property type="entry name" value="DUF2989"/>
</dbReference>
<dbReference type="Pfam" id="PF11207">
    <property type="entry name" value="DUF2989"/>
    <property type="match status" value="1"/>
</dbReference>
<organism evidence="1 2">
    <name type="scientific">Shewanella ulleungensis</name>
    <dbReference type="NCBI Taxonomy" id="2282699"/>
    <lineage>
        <taxon>Bacteria</taxon>
        <taxon>Pseudomonadati</taxon>
        <taxon>Pseudomonadota</taxon>
        <taxon>Gammaproteobacteria</taxon>
        <taxon>Alteromonadales</taxon>
        <taxon>Shewanellaceae</taxon>
        <taxon>Shewanella</taxon>
    </lineage>
</organism>
<evidence type="ECO:0000313" key="1">
    <source>
        <dbReference type="EMBL" id="GGP76268.1"/>
    </source>
</evidence>
<name>A0ABQ2QD62_9GAMM</name>
<proteinExistence type="predicted"/>
<reference evidence="2" key="1">
    <citation type="journal article" date="2019" name="Int. J. Syst. Evol. Microbiol.">
        <title>The Global Catalogue of Microorganisms (GCM) 10K type strain sequencing project: providing services to taxonomists for standard genome sequencing and annotation.</title>
        <authorList>
            <consortium name="The Broad Institute Genomics Platform"/>
            <consortium name="The Broad Institute Genome Sequencing Center for Infectious Disease"/>
            <person name="Wu L."/>
            <person name="Ma J."/>
        </authorList>
    </citation>
    <scope>NUCLEOTIDE SEQUENCE [LARGE SCALE GENOMIC DNA]</scope>
    <source>
        <strain evidence="2">JCM 32305</strain>
    </source>
</reference>
<keyword evidence="2" id="KW-1185">Reference proteome</keyword>
<dbReference type="RefSeq" id="WP_188953141.1">
    <property type="nucleotide sequence ID" value="NZ_BMQW01000001.1"/>
</dbReference>
<sequence>MSQNFVLITSFTVFGAFFGLFGCDNDRNSDLICKNNPELCSDLHKDSWCRFEKGDLIRHRYLLKQRSVPTGKELYQQLIYLEKYSKCIELAAGVQHKLNTDRTRDRERAFAVSTQTLAELQEYTQHNNDLYLAYYRWIRFNDQAGLEIVEKAFKQGELSDPEIISQLAAHYVRFAPNDAKTLYLHLLGTTDSALINPDWFLALASIYKQQQDNEKEYLLTRAYLLLGQNQADEAQLLAIIKGDKQLAQSLDSQATELVASVMSEQFANSPSEMLLK</sequence>
<gene>
    <name evidence="1" type="ORF">GCM10009410_05830</name>
</gene>
<comment type="caution">
    <text evidence="1">The sequence shown here is derived from an EMBL/GenBank/DDBJ whole genome shotgun (WGS) entry which is preliminary data.</text>
</comment>
<evidence type="ECO:0000313" key="2">
    <source>
        <dbReference type="Proteomes" id="UP000654004"/>
    </source>
</evidence>
<dbReference type="Proteomes" id="UP000654004">
    <property type="component" value="Unassembled WGS sequence"/>
</dbReference>
<protein>
    <recommendedName>
        <fullName evidence="3">DUF2989 domain-containing protein</fullName>
    </recommendedName>
</protein>
<dbReference type="EMBL" id="BMQW01000001">
    <property type="protein sequence ID" value="GGP76268.1"/>
    <property type="molecule type" value="Genomic_DNA"/>
</dbReference>
<accession>A0ABQ2QD62</accession>